<accession>A0ABU4RL66</accession>
<keyword evidence="15" id="KW-1185">Reference proteome</keyword>
<dbReference type="Proteomes" id="UP001274321">
    <property type="component" value="Unassembled WGS sequence"/>
</dbReference>
<organism evidence="14 15">
    <name type="scientific">Terrihabitans rhizophilus</name>
    <dbReference type="NCBI Taxonomy" id="3092662"/>
    <lineage>
        <taxon>Bacteria</taxon>
        <taxon>Pseudomonadati</taxon>
        <taxon>Pseudomonadota</taxon>
        <taxon>Alphaproteobacteria</taxon>
        <taxon>Hyphomicrobiales</taxon>
        <taxon>Terrihabitans</taxon>
    </lineage>
</organism>
<evidence type="ECO:0000256" key="4">
    <source>
        <dbReference type="ARBA" id="ARBA00012640"/>
    </source>
</evidence>
<comment type="similarity">
    <text evidence="3">Belongs to the HAD-like hydrolase superfamily. SerB family.</text>
</comment>
<sequence>MNIASIITRPDNPVLGDTLLAYLASELPRAGLVKWLAPGTAAEIPFVGRGAALALAWERATEVIGDLPVDLNIISGINRRKRLLVADMDSTIIQQECVDELADLVGKRAEVAAITERAMRGEIEFAGALRERVALLRGIREDQVEALLRDRITATPGASTLVQTMRSHGAYTALVSGGFTLMTGAVAARVGFDEHRGNVLGLDGGKLSGTLEEPVAGADAKRQAVVELRERLGLEADDTIAVGDGANDIDMMREAGLSVSFNGKPAVAAAATARIRHGDMTALLYLQGYSRDEFATG</sequence>
<comment type="catalytic activity">
    <reaction evidence="13">
        <text>O-phospho-D-serine + H2O = D-serine + phosphate</text>
        <dbReference type="Rhea" id="RHEA:24873"/>
        <dbReference type="ChEBI" id="CHEBI:15377"/>
        <dbReference type="ChEBI" id="CHEBI:35247"/>
        <dbReference type="ChEBI" id="CHEBI:43474"/>
        <dbReference type="ChEBI" id="CHEBI:58680"/>
        <dbReference type="EC" id="3.1.3.3"/>
    </reaction>
</comment>
<dbReference type="InterPro" id="IPR050582">
    <property type="entry name" value="HAD-like_SerB"/>
</dbReference>
<dbReference type="EMBL" id="JAXAFJ010000002">
    <property type="protein sequence ID" value="MDX6805562.1"/>
    <property type="molecule type" value="Genomic_DNA"/>
</dbReference>
<evidence type="ECO:0000256" key="5">
    <source>
        <dbReference type="ARBA" id="ARBA00015196"/>
    </source>
</evidence>
<evidence type="ECO:0000256" key="13">
    <source>
        <dbReference type="ARBA" id="ARBA00048523"/>
    </source>
</evidence>
<comment type="caution">
    <text evidence="14">The sequence shown here is derived from an EMBL/GenBank/DDBJ whole genome shotgun (WGS) entry which is preliminary data.</text>
</comment>
<dbReference type="NCBIfam" id="TIGR00338">
    <property type="entry name" value="serB"/>
    <property type="match status" value="1"/>
</dbReference>
<proteinExistence type="inferred from homology"/>
<comment type="catalytic activity">
    <reaction evidence="12">
        <text>O-phospho-L-serine + H2O = L-serine + phosphate</text>
        <dbReference type="Rhea" id="RHEA:21208"/>
        <dbReference type="ChEBI" id="CHEBI:15377"/>
        <dbReference type="ChEBI" id="CHEBI:33384"/>
        <dbReference type="ChEBI" id="CHEBI:43474"/>
        <dbReference type="ChEBI" id="CHEBI:57524"/>
        <dbReference type="EC" id="3.1.3.3"/>
    </reaction>
</comment>
<name>A0ABU4RL66_9HYPH</name>
<keyword evidence="10" id="KW-0718">Serine biosynthesis</keyword>
<evidence type="ECO:0000256" key="1">
    <source>
        <dbReference type="ARBA" id="ARBA00001946"/>
    </source>
</evidence>
<comment type="pathway">
    <text evidence="2">Amino-acid biosynthesis; L-serine biosynthesis; L-serine from 3-phospho-D-glycerate: step 3/3.</text>
</comment>
<evidence type="ECO:0000256" key="10">
    <source>
        <dbReference type="ARBA" id="ARBA00023299"/>
    </source>
</evidence>
<evidence type="ECO:0000256" key="7">
    <source>
        <dbReference type="ARBA" id="ARBA00022723"/>
    </source>
</evidence>
<dbReference type="GO" id="GO:0016787">
    <property type="term" value="F:hydrolase activity"/>
    <property type="evidence" value="ECO:0007669"/>
    <property type="project" value="UniProtKB-KW"/>
</dbReference>
<dbReference type="SFLD" id="SFLDG01137">
    <property type="entry name" value="C1.6.1:_Phosphoserine_Phosphat"/>
    <property type="match status" value="1"/>
</dbReference>
<keyword evidence="6" id="KW-0028">Amino-acid biosynthesis</keyword>
<dbReference type="NCBIfam" id="TIGR01488">
    <property type="entry name" value="HAD-SF-IB"/>
    <property type="match status" value="1"/>
</dbReference>
<evidence type="ECO:0000313" key="14">
    <source>
        <dbReference type="EMBL" id="MDX6805562.1"/>
    </source>
</evidence>
<evidence type="ECO:0000256" key="9">
    <source>
        <dbReference type="ARBA" id="ARBA00022842"/>
    </source>
</evidence>
<gene>
    <name evidence="14" type="primary">serB</name>
    <name evidence="14" type="ORF">SCD90_05760</name>
</gene>
<dbReference type="SFLD" id="SFLDS00003">
    <property type="entry name" value="Haloacid_Dehalogenase"/>
    <property type="match status" value="1"/>
</dbReference>
<keyword evidence="9" id="KW-0460">Magnesium</keyword>
<dbReference type="EC" id="3.1.3.3" evidence="4"/>
<comment type="cofactor">
    <cofactor evidence="1">
        <name>Mg(2+)</name>
        <dbReference type="ChEBI" id="CHEBI:18420"/>
    </cofactor>
</comment>
<reference evidence="14 15" key="1">
    <citation type="submission" date="2023-11" db="EMBL/GenBank/DDBJ databases">
        <authorList>
            <person name="Bao R."/>
        </authorList>
    </citation>
    <scope>NUCLEOTIDE SEQUENCE [LARGE SCALE GENOMIC DNA]</scope>
    <source>
        <strain evidence="14 15">PJ23</strain>
    </source>
</reference>
<evidence type="ECO:0000256" key="2">
    <source>
        <dbReference type="ARBA" id="ARBA00005135"/>
    </source>
</evidence>
<dbReference type="SFLD" id="SFLDF00029">
    <property type="entry name" value="phosphoserine_phosphatase"/>
    <property type="match status" value="1"/>
</dbReference>
<protein>
    <recommendedName>
        <fullName evidence="5">Phosphoserine phosphatase</fullName>
        <ecNumber evidence="4">3.1.3.3</ecNumber>
    </recommendedName>
    <alternativeName>
        <fullName evidence="11">O-phosphoserine phosphohydrolase</fullName>
    </alternativeName>
</protein>
<evidence type="ECO:0000256" key="3">
    <source>
        <dbReference type="ARBA" id="ARBA00009184"/>
    </source>
</evidence>
<dbReference type="RefSeq" id="WP_319843672.1">
    <property type="nucleotide sequence ID" value="NZ_JAXAFJ010000002.1"/>
</dbReference>
<keyword evidence="7" id="KW-0479">Metal-binding</keyword>
<dbReference type="PANTHER" id="PTHR43344">
    <property type="entry name" value="PHOSPHOSERINE PHOSPHATASE"/>
    <property type="match status" value="1"/>
</dbReference>
<dbReference type="PANTHER" id="PTHR43344:SF2">
    <property type="entry name" value="PHOSPHOSERINE PHOSPHATASE"/>
    <property type="match status" value="1"/>
</dbReference>
<dbReference type="InterPro" id="IPR036412">
    <property type="entry name" value="HAD-like_sf"/>
</dbReference>
<dbReference type="InterPro" id="IPR004469">
    <property type="entry name" value="PSP"/>
</dbReference>
<dbReference type="InterPro" id="IPR023214">
    <property type="entry name" value="HAD_sf"/>
</dbReference>
<evidence type="ECO:0000256" key="6">
    <source>
        <dbReference type="ARBA" id="ARBA00022605"/>
    </source>
</evidence>
<dbReference type="SFLD" id="SFLDG01136">
    <property type="entry name" value="C1.6:_Phosphoserine_Phosphatas"/>
    <property type="match status" value="1"/>
</dbReference>
<evidence type="ECO:0000313" key="15">
    <source>
        <dbReference type="Proteomes" id="UP001274321"/>
    </source>
</evidence>
<dbReference type="Pfam" id="PF12710">
    <property type="entry name" value="HAD"/>
    <property type="match status" value="1"/>
</dbReference>
<evidence type="ECO:0000256" key="8">
    <source>
        <dbReference type="ARBA" id="ARBA00022801"/>
    </source>
</evidence>
<dbReference type="Gene3D" id="3.40.50.1000">
    <property type="entry name" value="HAD superfamily/HAD-like"/>
    <property type="match status" value="1"/>
</dbReference>
<dbReference type="SUPFAM" id="SSF56784">
    <property type="entry name" value="HAD-like"/>
    <property type="match status" value="1"/>
</dbReference>
<evidence type="ECO:0000256" key="12">
    <source>
        <dbReference type="ARBA" id="ARBA00048138"/>
    </source>
</evidence>
<keyword evidence="8 14" id="KW-0378">Hydrolase</keyword>
<evidence type="ECO:0000256" key="11">
    <source>
        <dbReference type="ARBA" id="ARBA00031693"/>
    </source>
</evidence>